<dbReference type="Pfam" id="PF01353">
    <property type="entry name" value="GFP"/>
    <property type="match status" value="1"/>
</dbReference>
<keyword evidence="2" id="KW-0157">Chromophore</keyword>
<name>Q6R8F3_ASTHA</name>
<dbReference type="EMBL" id="AY508125">
    <property type="protein sequence ID" value="AAS18272.1"/>
    <property type="molecule type" value="mRNA"/>
</dbReference>
<evidence type="ECO:0000313" key="5">
    <source>
        <dbReference type="EMBL" id="AAS18272.1"/>
    </source>
</evidence>
<gene>
    <name evidence="5" type="primary">GFP3</name>
</gene>
<protein>
    <submittedName>
        <fullName evidence="5">Green fluorescent protein 3</fullName>
    </submittedName>
</protein>
<dbReference type="Gene3D" id="2.40.155.10">
    <property type="entry name" value="Green fluorescent protein"/>
    <property type="match status" value="1"/>
</dbReference>
<proteinExistence type="evidence at transcript level"/>
<keyword evidence="4" id="KW-0599">Photoprotein</keyword>
<evidence type="ECO:0000256" key="2">
    <source>
        <dbReference type="ARBA" id="ARBA00022991"/>
    </source>
</evidence>
<accession>Q6R8F3</accession>
<dbReference type="InterPro" id="IPR009017">
    <property type="entry name" value="GFP"/>
</dbReference>
<evidence type="ECO:0000256" key="4">
    <source>
        <dbReference type="ARBA" id="ARBA00023262"/>
    </source>
</evidence>
<dbReference type="Gene3D" id="3.30.1300.40">
    <property type="match status" value="1"/>
</dbReference>
<dbReference type="SUPFAM" id="SSF54511">
    <property type="entry name" value="GFP-like"/>
    <property type="match status" value="1"/>
</dbReference>
<comment type="similarity">
    <text evidence="1">Belongs to the GFP family.</text>
</comment>
<keyword evidence="3" id="KW-0455">Luminescence</keyword>
<dbReference type="InterPro" id="IPR011584">
    <property type="entry name" value="GFP-related"/>
</dbReference>
<sequence>MALSKQEIKKEMTMDYVMDGCVNGHSFTVKGDGAGKPYEGHQRLSLHVTGGQPLPFAFDILSAAFAYGNRCFTKYPKEIPDMFKQAFPGGMSWERTMTFEDGGVASVSADISIEKDGCFKHRSKFVGVNFPVNGPVMQNKTRGWEPSIEKMTVRDGTLKGHVTMFLKLEGGGNYRCDFETTYKAKKAVKMLDSHFIEHRLVTTIRGNNVELQEDAEARNSGLGECK</sequence>
<dbReference type="GO" id="GO:0008218">
    <property type="term" value="P:bioluminescence"/>
    <property type="evidence" value="ECO:0007669"/>
    <property type="project" value="UniProtKB-KW"/>
</dbReference>
<organism evidence="5">
    <name type="scientific">Astrangia haimei</name>
    <name type="common">Cup coral</name>
    <name type="synonym">Astrangia lajollaensis</name>
    <dbReference type="NCBI Taxonomy" id="2751893"/>
    <lineage>
        <taxon>Eukaryota</taxon>
        <taxon>Metazoa</taxon>
        <taxon>Cnidaria</taxon>
        <taxon>Anthozoa</taxon>
        <taxon>Hexacorallia</taxon>
        <taxon>Scleractinia</taxon>
        <taxon>Faviina</taxon>
        <taxon>Rhizangiidae</taxon>
        <taxon>Astrangia</taxon>
    </lineage>
</organism>
<evidence type="ECO:0000256" key="3">
    <source>
        <dbReference type="ARBA" id="ARBA00023223"/>
    </source>
</evidence>
<reference evidence="5" key="1">
    <citation type="journal article" date="2004" name="Biotechnol. Prog.">
        <title>Flow cytometric screening of cDNA expression libraries for fluorescent proteins.</title>
        <authorList>
            <person name="Bessette P.H."/>
            <person name="Daugherty P.S."/>
        </authorList>
    </citation>
    <scope>NUCLEOTIDE SEQUENCE</scope>
</reference>
<evidence type="ECO:0000256" key="1">
    <source>
        <dbReference type="ARBA" id="ARBA00008949"/>
    </source>
</evidence>
<dbReference type="AlphaFoldDB" id="Q6R8F3"/>